<dbReference type="GO" id="GO:0043138">
    <property type="term" value="F:3'-5' DNA helicase activity"/>
    <property type="evidence" value="ECO:0007669"/>
    <property type="project" value="UniProtKB-EC"/>
</dbReference>
<dbReference type="InterPro" id="IPR018982">
    <property type="entry name" value="RQC_domain"/>
</dbReference>
<keyword evidence="8" id="KW-0413">Isomerase</keyword>
<evidence type="ECO:0000256" key="11">
    <source>
        <dbReference type="SAM" id="MobiDB-lite"/>
    </source>
</evidence>
<dbReference type="PROSITE" id="PS51194">
    <property type="entry name" value="HELICASE_CTER"/>
    <property type="match status" value="1"/>
</dbReference>
<feature type="domain" description="HRDC" evidence="12">
    <location>
        <begin position="701"/>
        <end position="781"/>
    </location>
</feature>
<protein>
    <recommendedName>
        <fullName evidence="10">DNA 3'-5' helicase</fullName>
        <ecNumber evidence="10">5.6.2.4</ecNumber>
    </recommendedName>
</protein>
<dbReference type="SUPFAM" id="SSF46785">
    <property type="entry name" value="Winged helix' DNA-binding domain"/>
    <property type="match status" value="1"/>
</dbReference>
<dbReference type="InterPro" id="IPR001650">
    <property type="entry name" value="Helicase_C-like"/>
</dbReference>
<feature type="region of interest" description="Disordered" evidence="11">
    <location>
        <begin position="947"/>
        <end position="1045"/>
    </location>
</feature>
<dbReference type="InterPro" id="IPR014001">
    <property type="entry name" value="Helicase_ATP-bd"/>
</dbReference>
<dbReference type="Pfam" id="PF00271">
    <property type="entry name" value="Helicase_C"/>
    <property type="match status" value="1"/>
</dbReference>
<dbReference type="GO" id="GO:0005524">
    <property type="term" value="F:ATP binding"/>
    <property type="evidence" value="ECO:0007669"/>
    <property type="project" value="UniProtKB-KW"/>
</dbReference>
<comment type="similarity">
    <text evidence="2">Belongs to the helicase family. RecQ subfamily.</text>
</comment>
<gene>
    <name evidence="15" type="ORF">FSP39_011454</name>
</gene>
<dbReference type="GO" id="GO:0003677">
    <property type="term" value="F:DNA binding"/>
    <property type="evidence" value="ECO:0007669"/>
    <property type="project" value="UniProtKB-KW"/>
</dbReference>
<dbReference type="GO" id="GO:0005654">
    <property type="term" value="C:nucleoplasm"/>
    <property type="evidence" value="ECO:0007669"/>
    <property type="project" value="TreeGrafter"/>
</dbReference>
<keyword evidence="5" id="KW-0347">Helicase</keyword>
<evidence type="ECO:0000313" key="16">
    <source>
        <dbReference type="Proteomes" id="UP001186944"/>
    </source>
</evidence>
<dbReference type="InterPro" id="IPR011545">
    <property type="entry name" value="DEAD/DEAH_box_helicase_dom"/>
</dbReference>
<dbReference type="Pfam" id="PF00270">
    <property type="entry name" value="DEAD"/>
    <property type="match status" value="1"/>
</dbReference>
<dbReference type="InterPro" id="IPR002121">
    <property type="entry name" value="HRDC_dom"/>
</dbReference>
<dbReference type="InterPro" id="IPR036390">
    <property type="entry name" value="WH_DNA-bd_sf"/>
</dbReference>
<sequence length="1045" mass="116965">MDQDTLISQLQSLRKSVTALIGQIVSADFSGNQSAVKDAGSLIERSVSNLNQASSILLGKSSNESKEHVQVNELDEVEKSFSEATVIEEDEVEEDDSNQPQDKKFLEILKKYYGYSKFRPMQWKIINSVLNEKRDNCVIMATGHGKSLCYQYPSLCTGRTTLVISPLISLMQDQVLSLKAANIDACFLGSAQENSAAIKREMMSGKYRVVYLTPELASVSTTMLEELNSRVGIDLIAIDEAHCVSQWGHDFRAAYRQLGSLKQKFPKIPVMALTATATQEVRYDICRSLKLTNPIITCTGFDRPNLFLSVCPKSGCPSRDLQSLMTKKGYKYEFDGPTIVYCPTKKTTMDVTNCLSGMNVPCAAYHAGLSPNQRKDAHHKFVNDQIQVVIATVAFGMGIDKPDVRKVIHYGAPKDIESYYQEVGRAGRDGMPSKCHVFYSESDFNTSRHFLNEIKSETFRQHKLKMLQKLQHYLSTGACRRRKLLSHFEPKNLDEIGGTENCCDNCKQKIEKSRQLIHHGGQSAIVHDDEEEKDFTKEARLLLGSLQTLGGRFGLMAAVKFVSGSSEKKIQDYRKHRNFGAGKYKKSNWWKAFGKALIYEGYVKEVPVLSGYGSTVELSNKGHAWLTSHASTIKMIPTSEMVKEDPPKTVVSIKYILSYHSYLYAKLVRQRNETACDTGYTPHAIASNKVLVDMAKIRYVLFLHSYLYAKLVRQRNETACDTGYTPHAIASNKVLLDMAKIRPGSKESLLKLEDFPLAKVEKFGPTFLTIILKFCEENSIKSDNFPVISVQRDNSQYQLELSRLTETKRNSYIMFQMEKKSLEEIASQRGLKTSTIVSHLCDAIKAGLEVDVKRLGITSSIQQQTTDIIRGPNIKSEIGSLTRIKDLLPAYIEYNHIKVVISMLVQRYGQFTRESGELVLDQPSSQDPDDISTDDELDNSALDIVADTPNKTQAVPPSSSSSTSNLSSKTSPDLNKNTIASVKSKSSEHNVGMKARPTLQKSFSDQSSQKLDTQNTGQKRKIPSWMSQSSQPKLSKKMKSNSLFG</sequence>
<keyword evidence="16" id="KW-1185">Reference proteome</keyword>
<dbReference type="InterPro" id="IPR013324">
    <property type="entry name" value="RNA_pol_sigma_r3/r4-like"/>
</dbReference>
<feature type="domain" description="Helicase ATP-binding" evidence="13">
    <location>
        <begin position="127"/>
        <end position="295"/>
    </location>
</feature>
<dbReference type="GO" id="GO:0000724">
    <property type="term" value="P:double-strand break repair via homologous recombination"/>
    <property type="evidence" value="ECO:0007669"/>
    <property type="project" value="TreeGrafter"/>
</dbReference>
<dbReference type="Gene3D" id="1.10.150.80">
    <property type="entry name" value="HRDC domain"/>
    <property type="match status" value="1"/>
</dbReference>
<evidence type="ECO:0000259" key="14">
    <source>
        <dbReference type="PROSITE" id="PS51194"/>
    </source>
</evidence>
<dbReference type="Gene3D" id="3.40.50.300">
    <property type="entry name" value="P-loop containing nucleotide triphosphate hydrolases"/>
    <property type="match status" value="2"/>
</dbReference>
<comment type="catalytic activity">
    <reaction evidence="9">
        <text>Couples ATP hydrolysis with the unwinding of duplex DNA by translocating in the 3'-5' direction.</text>
        <dbReference type="EC" id="5.6.2.4"/>
    </reaction>
</comment>
<dbReference type="Pfam" id="PF16124">
    <property type="entry name" value="RecQ_Zn_bind"/>
    <property type="match status" value="1"/>
</dbReference>
<dbReference type="GO" id="GO:0009378">
    <property type="term" value="F:four-way junction helicase activity"/>
    <property type="evidence" value="ECO:0007669"/>
    <property type="project" value="TreeGrafter"/>
</dbReference>
<keyword evidence="4" id="KW-0378">Hydrolase</keyword>
<proteinExistence type="inferred from homology"/>
<accession>A0AA88XII0</accession>
<evidence type="ECO:0000256" key="9">
    <source>
        <dbReference type="ARBA" id="ARBA00034617"/>
    </source>
</evidence>
<dbReference type="GO" id="GO:0005737">
    <property type="term" value="C:cytoplasm"/>
    <property type="evidence" value="ECO:0007669"/>
    <property type="project" value="TreeGrafter"/>
</dbReference>
<keyword evidence="6" id="KW-0067">ATP-binding</keyword>
<feature type="compositionally biased region" description="Low complexity" evidence="11">
    <location>
        <begin position="958"/>
        <end position="971"/>
    </location>
</feature>
<dbReference type="Pfam" id="PF00570">
    <property type="entry name" value="HRDC"/>
    <property type="match status" value="1"/>
</dbReference>
<evidence type="ECO:0000259" key="13">
    <source>
        <dbReference type="PROSITE" id="PS51192"/>
    </source>
</evidence>
<dbReference type="Gene3D" id="1.10.10.10">
    <property type="entry name" value="Winged helix-like DNA-binding domain superfamily/Winged helix DNA-binding domain"/>
    <property type="match status" value="1"/>
</dbReference>
<dbReference type="Pfam" id="PF09382">
    <property type="entry name" value="RQC"/>
    <property type="match status" value="1"/>
</dbReference>
<comment type="caution">
    <text evidence="15">The sequence shown here is derived from an EMBL/GenBank/DDBJ whole genome shotgun (WGS) entry which is preliminary data.</text>
</comment>
<comment type="cofactor">
    <cofactor evidence="1">
        <name>Zn(2+)</name>
        <dbReference type="ChEBI" id="CHEBI:29105"/>
    </cofactor>
</comment>
<dbReference type="InterPro" id="IPR036388">
    <property type="entry name" value="WH-like_DNA-bd_sf"/>
</dbReference>
<dbReference type="EC" id="5.6.2.4" evidence="10"/>
<dbReference type="SUPFAM" id="SSF47819">
    <property type="entry name" value="HRDC-like"/>
    <property type="match status" value="1"/>
</dbReference>
<dbReference type="GO" id="GO:0005694">
    <property type="term" value="C:chromosome"/>
    <property type="evidence" value="ECO:0007669"/>
    <property type="project" value="TreeGrafter"/>
</dbReference>
<dbReference type="GO" id="GO:0000723">
    <property type="term" value="P:telomere maintenance"/>
    <property type="evidence" value="ECO:0007669"/>
    <property type="project" value="TreeGrafter"/>
</dbReference>
<feature type="domain" description="Helicase C-terminal" evidence="14">
    <location>
        <begin position="324"/>
        <end position="475"/>
    </location>
</feature>
<evidence type="ECO:0000256" key="7">
    <source>
        <dbReference type="ARBA" id="ARBA00023125"/>
    </source>
</evidence>
<dbReference type="GO" id="GO:0006260">
    <property type="term" value="P:DNA replication"/>
    <property type="evidence" value="ECO:0007669"/>
    <property type="project" value="InterPro"/>
</dbReference>
<dbReference type="SMART" id="SM00956">
    <property type="entry name" value="RQC"/>
    <property type="match status" value="1"/>
</dbReference>
<dbReference type="PANTHER" id="PTHR13710">
    <property type="entry name" value="DNA HELICASE RECQ FAMILY MEMBER"/>
    <property type="match status" value="1"/>
</dbReference>
<dbReference type="PANTHER" id="PTHR13710:SF120">
    <property type="entry name" value="BIFUNCTIONAL 3'-5' EXONUCLEASE_ATP-DEPENDENT HELICASE WRN"/>
    <property type="match status" value="1"/>
</dbReference>
<dbReference type="FunFam" id="3.40.50.300:FF:000941">
    <property type="entry name" value="Werner syndrome RecQ like helicase"/>
    <property type="match status" value="1"/>
</dbReference>
<evidence type="ECO:0000256" key="4">
    <source>
        <dbReference type="ARBA" id="ARBA00022801"/>
    </source>
</evidence>
<keyword evidence="3" id="KW-0547">Nucleotide-binding</keyword>
<dbReference type="CDD" id="cd18794">
    <property type="entry name" value="SF2_C_RecQ"/>
    <property type="match status" value="1"/>
</dbReference>
<dbReference type="InterPro" id="IPR032284">
    <property type="entry name" value="RecQ_Zn-bd"/>
</dbReference>
<dbReference type="InterPro" id="IPR027417">
    <property type="entry name" value="P-loop_NTPase"/>
</dbReference>
<dbReference type="PROSITE" id="PS50967">
    <property type="entry name" value="HRDC"/>
    <property type="match status" value="1"/>
</dbReference>
<evidence type="ECO:0000259" key="12">
    <source>
        <dbReference type="PROSITE" id="PS50967"/>
    </source>
</evidence>
<dbReference type="PROSITE" id="PS51192">
    <property type="entry name" value="HELICASE_ATP_BIND_1"/>
    <property type="match status" value="1"/>
</dbReference>
<dbReference type="SMART" id="SM00487">
    <property type="entry name" value="DEXDc"/>
    <property type="match status" value="1"/>
</dbReference>
<dbReference type="AlphaFoldDB" id="A0AA88XII0"/>
<evidence type="ECO:0000256" key="3">
    <source>
        <dbReference type="ARBA" id="ARBA00022741"/>
    </source>
</evidence>
<dbReference type="EMBL" id="VSWD01000012">
    <property type="protein sequence ID" value="KAK3085971.1"/>
    <property type="molecule type" value="Genomic_DNA"/>
</dbReference>
<evidence type="ECO:0000313" key="15">
    <source>
        <dbReference type="EMBL" id="KAK3085971.1"/>
    </source>
</evidence>
<evidence type="ECO:0000256" key="6">
    <source>
        <dbReference type="ARBA" id="ARBA00022840"/>
    </source>
</evidence>
<evidence type="ECO:0000256" key="8">
    <source>
        <dbReference type="ARBA" id="ARBA00023235"/>
    </source>
</evidence>
<dbReference type="Proteomes" id="UP001186944">
    <property type="component" value="Unassembled WGS sequence"/>
</dbReference>
<feature type="compositionally biased region" description="Polar residues" evidence="11">
    <location>
        <begin position="999"/>
        <end position="1017"/>
    </location>
</feature>
<evidence type="ECO:0000256" key="1">
    <source>
        <dbReference type="ARBA" id="ARBA00001947"/>
    </source>
</evidence>
<name>A0AA88XII0_PINIB</name>
<evidence type="ECO:0000256" key="2">
    <source>
        <dbReference type="ARBA" id="ARBA00005446"/>
    </source>
</evidence>
<evidence type="ECO:0000256" key="5">
    <source>
        <dbReference type="ARBA" id="ARBA00022806"/>
    </source>
</evidence>
<dbReference type="Pfam" id="PF14493">
    <property type="entry name" value="HTH_40"/>
    <property type="match status" value="1"/>
</dbReference>
<keyword evidence="7" id="KW-0238">DNA-binding</keyword>
<organism evidence="15 16">
    <name type="scientific">Pinctada imbricata</name>
    <name type="common">Atlantic pearl-oyster</name>
    <name type="synonym">Pinctada martensii</name>
    <dbReference type="NCBI Taxonomy" id="66713"/>
    <lineage>
        <taxon>Eukaryota</taxon>
        <taxon>Metazoa</taxon>
        <taxon>Spiralia</taxon>
        <taxon>Lophotrochozoa</taxon>
        <taxon>Mollusca</taxon>
        <taxon>Bivalvia</taxon>
        <taxon>Autobranchia</taxon>
        <taxon>Pteriomorphia</taxon>
        <taxon>Pterioida</taxon>
        <taxon>Pterioidea</taxon>
        <taxon>Pteriidae</taxon>
        <taxon>Pinctada</taxon>
    </lineage>
</organism>
<dbReference type="InterPro" id="IPR010997">
    <property type="entry name" value="HRDC-like_sf"/>
</dbReference>
<evidence type="ECO:0000256" key="10">
    <source>
        <dbReference type="ARBA" id="ARBA00034808"/>
    </source>
</evidence>
<dbReference type="SMART" id="SM00490">
    <property type="entry name" value="HELICc"/>
    <property type="match status" value="1"/>
</dbReference>
<dbReference type="NCBIfam" id="TIGR00614">
    <property type="entry name" value="recQ_fam"/>
    <property type="match status" value="1"/>
</dbReference>
<dbReference type="GO" id="GO:0016787">
    <property type="term" value="F:hydrolase activity"/>
    <property type="evidence" value="ECO:0007669"/>
    <property type="project" value="UniProtKB-KW"/>
</dbReference>
<dbReference type="InterPro" id="IPR044876">
    <property type="entry name" value="HRDC_dom_sf"/>
</dbReference>
<dbReference type="InterPro" id="IPR029491">
    <property type="entry name" value="Helicase_HTH"/>
</dbReference>
<reference evidence="15" key="1">
    <citation type="submission" date="2019-08" db="EMBL/GenBank/DDBJ databases">
        <title>The improved chromosome-level genome for the pearl oyster Pinctada fucata martensii using PacBio sequencing and Hi-C.</title>
        <authorList>
            <person name="Zheng Z."/>
        </authorList>
    </citation>
    <scope>NUCLEOTIDE SEQUENCE</scope>
    <source>
        <strain evidence="15">ZZ-2019</strain>
        <tissue evidence="15">Adductor muscle</tissue>
    </source>
</reference>
<dbReference type="InterPro" id="IPR004589">
    <property type="entry name" value="DNA_helicase_ATP-dep_RecQ"/>
</dbReference>
<dbReference type="SUPFAM" id="SSF88659">
    <property type="entry name" value="Sigma3 and sigma4 domains of RNA polymerase sigma factors"/>
    <property type="match status" value="1"/>
</dbReference>
<dbReference type="SUPFAM" id="SSF52540">
    <property type="entry name" value="P-loop containing nucleoside triphosphate hydrolases"/>
    <property type="match status" value="1"/>
</dbReference>
<dbReference type="SMART" id="SM00341">
    <property type="entry name" value="HRDC"/>
    <property type="match status" value="1"/>
</dbReference>
<feature type="compositionally biased region" description="Polar residues" evidence="11">
    <location>
        <begin position="972"/>
        <end position="984"/>
    </location>
</feature>